<gene>
    <name evidence="1" type="ORF">CA85_06530</name>
</gene>
<name>A0A5C5YKG6_9BACT</name>
<proteinExistence type="predicted"/>
<accession>A0A5C5YKG6</accession>
<evidence type="ECO:0000313" key="1">
    <source>
        <dbReference type="EMBL" id="TWT75362.1"/>
    </source>
</evidence>
<evidence type="ECO:0000313" key="2">
    <source>
        <dbReference type="Proteomes" id="UP000318053"/>
    </source>
</evidence>
<dbReference type="AlphaFoldDB" id="A0A5C5YKG6"/>
<comment type="caution">
    <text evidence="1">The sequence shown here is derived from an EMBL/GenBank/DDBJ whole genome shotgun (WGS) entry which is preliminary data.</text>
</comment>
<keyword evidence="2" id="KW-1185">Reference proteome</keyword>
<dbReference type="Proteomes" id="UP000318053">
    <property type="component" value="Unassembled WGS sequence"/>
</dbReference>
<organism evidence="1 2">
    <name type="scientific">Allorhodopirellula solitaria</name>
    <dbReference type="NCBI Taxonomy" id="2527987"/>
    <lineage>
        <taxon>Bacteria</taxon>
        <taxon>Pseudomonadati</taxon>
        <taxon>Planctomycetota</taxon>
        <taxon>Planctomycetia</taxon>
        <taxon>Pirellulales</taxon>
        <taxon>Pirellulaceae</taxon>
        <taxon>Allorhodopirellula</taxon>
    </lineage>
</organism>
<sequence length="34" mass="3572">MAWGAPRAHSTSPRVWAMLNDRHAVGGVATTGLP</sequence>
<protein>
    <submittedName>
        <fullName evidence="1">Uncharacterized protein</fullName>
    </submittedName>
</protein>
<dbReference type="EMBL" id="SJPK01000001">
    <property type="protein sequence ID" value="TWT75362.1"/>
    <property type="molecule type" value="Genomic_DNA"/>
</dbReference>
<reference evidence="1 2" key="1">
    <citation type="submission" date="2019-02" db="EMBL/GenBank/DDBJ databases">
        <title>Deep-cultivation of Planctomycetes and their phenomic and genomic characterization uncovers novel biology.</title>
        <authorList>
            <person name="Wiegand S."/>
            <person name="Jogler M."/>
            <person name="Boedeker C."/>
            <person name="Pinto D."/>
            <person name="Vollmers J."/>
            <person name="Rivas-Marin E."/>
            <person name="Kohn T."/>
            <person name="Peeters S.H."/>
            <person name="Heuer A."/>
            <person name="Rast P."/>
            <person name="Oberbeckmann S."/>
            <person name="Bunk B."/>
            <person name="Jeske O."/>
            <person name="Meyerdierks A."/>
            <person name="Storesund J.E."/>
            <person name="Kallscheuer N."/>
            <person name="Luecker S."/>
            <person name="Lage O.M."/>
            <person name="Pohl T."/>
            <person name="Merkel B.J."/>
            <person name="Hornburger P."/>
            <person name="Mueller R.-W."/>
            <person name="Bruemmer F."/>
            <person name="Labrenz M."/>
            <person name="Spormann A.M."/>
            <person name="Op Den Camp H."/>
            <person name="Overmann J."/>
            <person name="Amann R."/>
            <person name="Jetten M.S.M."/>
            <person name="Mascher T."/>
            <person name="Medema M.H."/>
            <person name="Devos D.P."/>
            <person name="Kaster A.-K."/>
            <person name="Ovreas L."/>
            <person name="Rohde M."/>
            <person name="Galperin M.Y."/>
            <person name="Jogler C."/>
        </authorList>
    </citation>
    <scope>NUCLEOTIDE SEQUENCE [LARGE SCALE GENOMIC DNA]</scope>
    <source>
        <strain evidence="1 2">CA85</strain>
    </source>
</reference>